<dbReference type="Gene3D" id="3.40.50.1000">
    <property type="entry name" value="HAD superfamily/HAD-like"/>
    <property type="match status" value="1"/>
</dbReference>
<dbReference type="PANTHER" id="PTHR43481:SF4">
    <property type="entry name" value="GLYCEROL-1-PHOSPHATE PHOSPHOHYDROLASE 1-RELATED"/>
    <property type="match status" value="1"/>
</dbReference>
<dbReference type="PANTHER" id="PTHR43481">
    <property type="entry name" value="FRUCTOSE-1-PHOSPHATE PHOSPHATASE"/>
    <property type="match status" value="1"/>
</dbReference>
<keyword evidence="2" id="KW-1185">Reference proteome</keyword>
<comment type="caution">
    <text evidence="1">The sequence shown here is derived from an EMBL/GenBank/DDBJ whole genome shotgun (WGS) entry which is preliminary data.</text>
</comment>
<dbReference type="InterPro" id="IPR036412">
    <property type="entry name" value="HAD-like_sf"/>
</dbReference>
<dbReference type="InterPro" id="IPR006439">
    <property type="entry name" value="HAD-SF_hydro_IA"/>
</dbReference>
<organism evidence="1 2">
    <name type="scientific">Xaviernesmea rhizosphaerae</name>
    <dbReference type="NCBI Taxonomy" id="1672749"/>
    <lineage>
        <taxon>Bacteria</taxon>
        <taxon>Pseudomonadati</taxon>
        <taxon>Pseudomonadota</taxon>
        <taxon>Alphaproteobacteria</taxon>
        <taxon>Hyphomicrobiales</taxon>
        <taxon>Rhizobiaceae</taxon>
        <taxon>Rhizobium/Agrobacterium group</taxon>
        <taxon>Xaviernesmea</taxon>
    </lineage>
</organism>
<protein>
    <submittedName>
        <fullName evidence="1">HAD family hydrolase</fullName>
    </submittedName>
</protein>
<dbReference type="Pfam" id="PF00702">
    <property type="entry name" value="Hydrolase"/>
    <property type="match status" value="1"/>
</dbReference>
<dbReference type="RefSeq" id="WP_081176126.1">
    <property type="nucleotide sequence ID" value="NZ_MSPX01000007.1"/>
</dbReference>
<dbReference type="PRINTS" id="PR00413">
    <property type="entry name" value="HADHALOGNASE"/>
</dbReference>
<dbReference type="Gene3D" id="1.10.150.240">
    <property type="entry name" value="Putative phosphatase, domain 2"/>
    <property type="match status" value="1"/>
</dbReference>
<dbReference type="EMBL" id="MSPX01000007">
    <property type="protein sequence ID" value="OQP86442.1"/>
    <property type="molecule type" value="Genomic_DNA"/>
</dbReference>
<reference evidence="1 2" key="1">
    <citation type="journal article" date="2017" name="Antonie Van Leeuwenhoek">
        <title>Rhizobium rhizosphaerae sp. nov., a novel species isolated from rice rhizosphere.</title>
        <authorList>
            <person name="Zhao J.J."/>
            <person name="Zhang J."/>
            <person name="Zhang R.J."/>
            <person name="Zhang C.W."/>
            <person name="Yin H.Q."/>
            <person name="Zhang X.X."/>
        </authorList>
    </citation>
    <scope>NUCLEOTIDE SEQUENCE [LARGE SCALE GENOMIC DNA]</scope>
    <source>
        <strain evidence="1 2">RD15</strain>
    </source>
</reference>
<sequence length="225" mass="24066">MPARFQAVAWDIDGTLVDSEPLHHRALVAASLEFGTDLRDLPDMAFRGIHMGDVWQLLRDRLAPSLAEEVWADAINRHYVAGRRTLRPLPGAVETIRALHRQGVPQVCVSNSCRLVVDANLDALDVAACMTFSISLDDVTEGKPSPLPYAGAAERLGLAPETVVAVEDSATGIRSARAAGLHALFLRTSDNGGVWAGEPKPDGMLKALTDLLALFPAEGAISLKS</sequence>
<dbReference type="InterPro" id="IPR051806">
    <property type="entry name" value="HAD-like_SPP"/>
</dbReference>
<dbReference type="SFLD" id="SFLDG01129">
    <property type="entry name" value="C1.5:_HAD__Beta-PGM__Phosphata"/>
    <property type="match status" value="1"/>
</dbReference>
<dbReference type="Proteomes" id="UP000192652">
    <property type="component" value="Unassembled WGS sequence"/>
</dbReference>
<dbReference type="SFLD" id="SFLDS00003">
    <property type="entry name" value="Haloacid_Dehalogenase"/>
    <property type="match status" value="1"/>
</dbReference>
<gene>
    <name evidence="1" type="ORF">BTR14_10465</name>
</gene>
<dbReference type="NCBIfam" id="TIGR01509">
    <property type="entry name" value="HAD-SF-IA-v3"/>
    <property type="match status" value="1"/>
</dbReference>
<keyword evidence="1" id="KW-0378">Hydrolase</keyword>
<evidence type="ECO:0000313" key="2">
    <source>
        <dbReference type="Proteomes" id="UP000192652"/>
    </source>
</evidence>
<dbReference type="CDD" id="cd07505">
    <property type="entry name" value="HAD_BPGM-like"/>
    <property type="match status" value="1"/>
</dbReference>
<dbReference type="SUPFAM" id="SSF56784">
    <property type="entry name" value="HAD-like"/>
    <property type="match status" value="1"/>
</dbReference>
<dbReference type="GO" id="GO:0016787">
    <property type="term" value="F:hydrolase activity"/>
    <property type="evidence" value="ECO:0007669"/>
    <property type="project" value="UniProtKB-KW"/>
</dbReference>
<evidence type="ECO:0000313" key="1">
    <source>
        <dbReference type="EMBL" id="OQP86442.1"/>
    </source>
</evidence>
<proteinExistence type="predicted"/>
<dbReference type="InterPro" id="IPR023198">
    <property type="entry name" value="PGP-like_dom2"/>
</dbReference>
<name>A0ABX3PDE0_9HYPH</name>
<dbReference type="InterPro" id="IPR023214">
    <property type="entry name" value="HAD_sf"/>
</dbReference>
<accession>A0ABX3PDE0</accession>